<keyword evidence="4 9" id="KW-0378">Hydrolase</keyword>
<proteinExistence type="inferred from homology"/>
<sequence length="586" mass="63060">MAKLVEEIRASKGGSKPGPLSWTGPVVRCYLVHSLPAAAFRMATSPSGHQRTSRGGSATGDMLTLASGAAAKELPDQEGFSSEHWPLRGGTANDENGRHRLLIKAAARHSWAGYLRFAYGHDELAPLSRNHSDTFCGVGATMIDSLDTLWLLGMRREFARARTWVATELDFNRNCNVSVFEMVIRGVGGLLAAHDLSGDVLFLERAEELTERLMPAFATPTGLPNSTINLATGESAAMAWANGGAVLSELGSVQLELVRLSQATGRPSFGAAVERIIRFLDTAFHGQGLLASVIRIETGEAWNEVKSMGAGSDSYYEYLLKLWLLGGKREPLYRDMWVRAMDDMAEQLVFRSGDLRFLGRRSGENLTTVMEHLACFVPGNLALGVESGAVAGAKADEYLALAAELTVACFQMYAQQPSGLAPEVSAVSPVGRLQALPDVSFNILRPEAVESLYMMWRVTGEPRFREMGWRIFQAFNASCRVDTGGFAAVSNVTQLPPQRFDKMESFWLSETLKYLYLLFTPPSVLPADAFVLNTEAHPLRVAGTAPVVGTAPVSGTAPAAAPAMLQAVAGAAAEAAWALEGGLGVM</sequence>
<comment type="caution">
    <text evidence="10">The sequence shown here is derived from an EMBL/GenBank/DDBJ whole genome shotgun (WGS) entry which is preliminary data.</text>
</comment>
<dbReference type="EMBL" id="JALJOU010000002">
    <property type="protein sequence ID" value="KAK9845755.1"/>
    <property type="molecule type" value="Genomic_DNA"/>
</dbReference>
<feature type="active site" description="Proton donor" evidence="6">
    <location>
        <position position="181"/>
    </location>
</feature>
<dbReference type="InterPro" id="IPR036026">
    <property type="entry name" value="Seven-hairpin_glycosidases"/>
</dbReference>
<dbReference type="PANTHER" id="PTHR11742">
    <property type="entry name" value="MANNOSYL-OLIGOSACCHARIDE ALPHA-1,2-MANNOSIDASE-RELATED"/>
    <property type="match status" value="1"/>
</dbReference>
<evidence type="ECO:0000313" key="11">
    <source>
        <dbReference type="Proteomes" id="UP001445335"/>
    </source>
</evidence>
<comment type="cofactor">
    <cofactor evidence="1 7">
        <name>Ca(2+)</name>
        <dbReference type="ChEBI" id="CHEBI:29108"/>
    </cofactor>
</comment>
<evidence type="ECO:0000256" key="5">
    <source>
        <dbReference type="ARBA" id="ARBA00023157"/>
    </source>
</evidence>
<dbReference type="InterPro" id="IPR012341">
    <property type="entry name" value="6hp_glycosidase-like_sf"/>
</dbReference>
<evidence type="ECO:0000313" key="10">
    <source>
        <dbReference type="EMBL" id="KAK9845755.1"/>
    </source>
</evidence>
<feature type="active site" evidence="6">
    <location>
        <position position="313"/>
    </location>
</feature>
<keyword evidence="9" id="KW-0326">Glycosidase</keyword>
<reference evidence="10 11" key="1">
    <citation type="journal article" date="2024" name="Nat. Commun.">
        <title>Phylogenomics reveals the evolutionary origins of lichenization in chlorophyte algae.</title>
        <authorList>
            <person name="Puginier C."/>
            <person name="Libourel C."/>
            <person name="Otte J."/>
            <person name="Skaloud P."/>
            <person name="Haon M."/>
            <person name="Grisel S."/>
            <person name="Petersen M."/>
            <person name="Berrin J.G."/>
            <person name="Delaux P.M."/>
            <person name="Dal Grande F."/>
            <person name="Keller J."/>
        </authorList>
    </citation>
    <scope>NUCLEOTIDE SEQUENCE [LARGE SCALE GENOMIC DNA]</scope>
    <source>
        <strain evidence="10 11">SAG 245.80</strain>
    </source>
</reference>
<evidence type="ECO:0000256" key="1">
    <source>
        <dbReference type="ARBA" id="ARBA00001913"/>
    </source>
</evidence>
<feature type="active site" description="Proton donor" evidence="6">
    <location>
        <position position="423"/>
    </location>
</feature>
<dbReference type="Proteomes" id="UP001445335">
    <property type="component" value="Unassembled WGS sequence"/>
</dbReference>
<dbReference type="PRINTS" id="PR00747">
    <property type="entry name" value="GLYHDRLASE47"/>
</dbReference>
<protein>
    <recommendedName>
        <fullName evidence="9">alpha-1,2-Mannosidase</fullName>
        <ecNumber evidence="9">3.2.1.-</ecNumber>
    </recommendedName>
</protein>
<dbReference type="SUPFAM" id="SSF48225">
    <property type="entry name" value="Seven-hairpin glycosidases"/>
    <property type="match status" value="1"/>
</dbReference>
<evidence type="ECO:0000256" key="9">
    <source>
        <dbReference type="RuleBase" id="RU361193"/>
    </source>
</evidence>
<dbReference type="InterPro" id="IPR001382">
    <property type="entry name" value="Glyco_hydro_47"/>
</dbReference>
<dbReference type="PANTHER" id="PTHR11742:SF6">
    <property type="entry name" value="MANNOSYL-OLIGOSACCHARIDE ALPHA-1,2-MANNOSIDASE IA-RELATED"/>
    <property type="match status" value="1"/>
</dbReference>
<feature type="disulfide bond" evidence="8">
    <location>
        <begin position="375"/>
        <end position="409"/>
    </location>
</feature>
<evidence type="ECO:0000256" key="7">
    <source>
        <dbReference type="PIRSR" id="PIRSR601382-2"/>
    </source>
</evidence>
<dbReference type="InterPro" id="IPR050749">
    <property type="entry name" value="Glycosyl_Hydrolase_47"/>
</dbReference>
<keyword evidence="11" id="KW-1185">Reference proteome</keyword>
<dbReference type="GO" id="GO:0005975">
    <property type="term" value="P:carbohydrate metabolic process"/>
    <property type="evidence" value="ECO:0007669"/>
    <property type="project" value="InterPro"/>
</dbReference>
<feature type="active site" evidence="6">
    <location>
        <position position="447"/>
    </location>
</feature>
<dbReference type="GO" id="GO:0005509">
    <property type="term" value="F:calcium ion binding"/>
    <property type="evidence" value="ECO:0007669"/>
    <property type="project" value="InterPro"/>
</dbReference>
<evidence type="ECO:0000256" key="4">
    <source>
        <dbReference type="ARBA" id="ARBA00022801"/>
    </source>
</evidence>
<keyword evidence="5 8" id="KW-1015">Disulfide bond</keyword>
<keyword evidence="7" id="KW-0106">Calcium</keyword>
<evidence type="ECO:0000256" key="6">
    <source>
        <dbReference type="PIRSR" id="PIRSR601382-1"/>
    </source>
</evidence>
<organism evidence="10 11">
    <name type="scientific">Elliptochloris bilobata</name>
    <dbReference type="NCBI Taxonomy" id="381761"/>
    <lineage>
        <taxon>Eukaryota</taxon>
        <taxon>Viridiplantae</taxon>
        <taxon>Chlorophyta</taxon>
        <taxon>core chlorophytes</taxon>
        <taxon>Trebouxiophyceae</taxon>
        <taxon>Trebouxiophyceae incertae sedis</taxon>
        <taxon>Elliptochloris clade</taxon>
        <taxon>Elliptochloris</taxon>
    </lineage>
</organism>
<evidence type="ECO:0000256" key="2">
    <source>
        <dbReference type="ARBA" id="ARBA00004922"/>
    </source>
</evidence>
<keyword evidence="7" id="KW-0479">Metal-binding</keyword>
<comment type="similarity">
    <text evidence="3 9">Belongs to the glycosyl hydrolase 47 family.</text>
</comment>
<evidence type="ECO:0000256" key="8">
    <source>
        <dbReference type="PIRSR" id="PIRSR601382-3"/>
    </source>
</evidence>
<accession>A0AAW1SIT8</accession>
<gene>
    <name evidence="10" type="ORF">WJX81_001541</name>
</gene>
<feature type="binding site" evidence="7">
    <location>
        <position position="534"/>
    </location>
    <ligand>
        <name>Ca(2+)</name>
        <dbReference type="ChEBI" id="CHEBI:29108"/>
    </ligand>
</feature>
<dbReference type="GO" id="GO:0005783">
    <property type="term" value="C:endoplasmic reticulum"/>
    <property type="evidence" value="ECO:0007669"/>
    <property type="project" value="TreeGrafter"/>
</dbReference>
<evidence type="ECO:0000256" key="3">
    <source>
        <dbReference type="ARBA" id="ARBA00007658"/>
    </source>
</evidence>
<dbReference type="Gene3D" id="1.50.10.10">
    <property type="match status" value="1"/>
</dbReference>
<dbReference type="EC" id="3.2.1.-" evidence="9"/>
<name>A0AAW1SIT8_9CHLO</name>
<dbReference type="Pfam" id="PF01532">
    <property type="entry name" value="Glyco_hydro_47"/>
    <property type="match status" value="1"/>
</dbReference>
<dbReference type="AlphaFoldDB" id="A0AAW1SIT8"/>
<comment type="pathway">
    <text evidence="2">Protein modification; protein glycosylation.</text>
</comment>
<dbReference type="GO" id="GO:0000139">
    <property type="term" value="C:Golgi membrane"/>
    <property type="evidence" value="ECO:0007669"/>
    <property type="project" value="TreeGrafter"/>
</dbReference>
<dbReference type="GO" id="GO:0004571">
    <property type="term" value="F:mannosyl-oligosaccharide 1,2-alpha-mannosidase activity"/>
    <property type="evidence" value="ECO:0007669"/>
    <property type="project" value="InterPro"/>
</dbReference>